<feature type="region of interest" description="Disordered" evidence="6">
    <location>
        <begin position="1"/>
        <end position="22"/>
    </location>
</feature>
<dbReference type="Proteomes" id="UP000094291">
    <property type="component" value="Unassembled WGS sequence"/>
</dbReference>
<dbReference type="InterPro" id="IPR036259">
    <property type="entry name" value="MFS_trans_sf"/>
</dbReference>
<dbReference type="PANTHER" id="PTHR43702:SF3">
    <property type="entry name" value="PROTEIN TSGA"/>
    <property type="match status" value="1"/>
</dbReference>
<feature type="transmembrane region" description="Helical" evidence="7">
    <location>
        <begin position="285"/>
        <end position="307"/>
    </location>
</feature>
<dbReference type="InterPro" id="IPR005275">
    <property type="entry name" value="Lfuc_symporter_FucP"/>
</dbReference>
<evidence type="ECO:0000259" key="8">
    <source>
        <dbReference type="PROSITE" id="PS50850"/>
    </source>
</evidence>
<evidence type="ECO:0000256" key="7">
    <source>
        <dbReference type="SAM" id="Phobius"/>
    </source>
</evidence>
<feature type="transmembrane region" description="Helical" evidence="7">
    <location>
        <begin position="255"/>
        <end position="273"/>
    </location>
</feature>
<dbReference type="AlphaFoldDB" id="A0A1E2VBT1"/>
<dbReference type="SUPFAM" id="SSF103473">
    <property type="entry name" value="MFS general substrate transporter"/>
    <property type="match status" value="1"/>
</dbReference>
<dbReference type="GO" id="GO:0005886">
    <property type="term" value="C:plasma membrane"/>
    <property type="evidence" value="ECO:0007669"/>
    <property type="project" value="UniProtKB-SubCell"/>
</dbReference>
<keyword evidence="4 7" id="KW-1133">Transmembrane helix</keyword>
<feature type="transmembrane region" description="Helical" evidence="7">
    <location>
        <begin position="125"/>
        <end position="150"/>
    </location>
</feature>
<feature type="transmembrane region" description="Helical" evidence="7">
    <location>
        <begin position="314"/>
        <end position="332"/>
    </location>
</feature>
<dbReference type="EMBL" id="MDTQ01000001">
    <property type="protein sequence ID" value="ODC04413.1"/>
    <property type="molecule type" value="Genomic_DNA"/>
</dbReference>
<dbReference type="OrthoDB" id="9795150at2"/>
<dbReference type="CDD" id="cd17394">
    <property type="entry name" value="MFS_FucP_like"/>
    <property type="match status" value="1"/>
</dbReference>
<feature type="domain" description="Major facilitator superfamily (MFS) profile" evidence="8">
    <location>
        <begin position="35"/>
        <end position="424"/>
    </location>
</feature>
<evidence type="ECO:0000256" key="6">
    <source>
        <dbReference type="SAM" id="MobiDB-lite"/>
    </source>
</evidence>
<feature type="transmembrane region" description="Helical" evidence="7">
    <location>
        <begin position="73"/>
        <end position="93"/>
    </location>
</feature>
<comment type="subcellular location">
    <subcellularLocation>
        <location evidence="1">Cell inner membrane</location>
        <topology evidence="1">Multi-pass membrane protein</topology>
    </subcellularLocation>
</comment>
<dbReference type="STRING" id="197479.BFW38_13610"/>
<comment type="caution">
    <text evidence="9">The sequence shown here is derived from an EMBL/GenBank/DDBJ whole genome shotgun (WGS) entry which is preliminary data.</text>
</comment>
<feature type="transmembrane region" description="Helical" evidence="7">
    <location>
        <begin position="371"/>
        <end position="392"/>
    </location>
</feature>
<dbReference type="InterPro" id="IPR050375">
    <property type="entry name" value="MFS_TsgA-like"/>
</dbReference>
<evidence type="ECO:0000256" key="4">
    <source>
        <dbReference type="ARBA" id="ARBA00022989"/>
    </source>
</evidence>
<proteinExistence type="predicted"/>
<dbReference type="InterPro" id="IPR011701">
    <property type="entry name" value="MFS"/>
</dbReference>
<feature type="transmembrane region" description="Helical" evidence="7">
    <location>
        <begin position="200"/>
        <end position="220"/>
    </location>
</feature>
<evidence type="ECO:0000313" key="10">
    <source>
        <dbReference type="Proteomes" id="UP000094291"/>
    </source>
</evidence>
<dbReference type="RefSeq" id="WP_068999394.1">
    <property type="nucleotide sequence ID" value="NZ_MDTQ01000001.1"/>
</dbReference>
<dbReference type="InterPro" id="IPR020846">
    <property type="entry name" value="MFS_dom"/>
</dbReference>
<evidence type="ECO:0000256" key="2">
    <source>
        <dbReference type="ARBA" id="ARBA00022475"/>
    </source>
</evidence>
<dbReference type="Pfam" id="PF07690">
    <property type="entry name" value="MFS_1"/>
    <property type="match status" value="1"/>
</dbReference>
<gene>
    <name evidence="9" type="ORF">BFW38_13610</name>
</gene>
<protein>
    <submittedName>
        <fullName evidence="9">L-fucose:H+ symporter permease</fullName>
    </submittedName>
</protein>
<evidence type="ECO:0000256" key="5">
    <source>
        <dbReference type="ARBA" id="ARBA00023136"/>
    </source>
</evidence>
<dbReference type="Gene3D" id="1.20.1250.20">
    <property type="entry name" value="MFS general substrate transporter like domains"/>
    <property type="match status" value="2"/>
</dbReference>
<dbReference type="NCBIfam" id="TIGR00885">
    <property type="entry name" value="fucP"/>
    <property type="match status" value="1"/>
</dbReference>
<feature type="transmembrane region" description="Helical" evidence="7">
    <location>
        <begin position="171"/>
        <end position="188"/>
    </location>
</feature>
<organism evidence="9 10">
    <name type="scientific">Terasakiispira papahanaumokuakeensis</name>
    <dbReference type="NCBI Taxonomy" id="197479"/>
    <lineage>
        <taxon>Bacteria</taxon>
        <taxon>Pseudomonadati</taxon>
        <taxon>Pseudomonadota</taxon>
        <taxon>Gammaproteobacteria</taxon>
        <taxon>Oceanospirillales</taxon>
        <taxon>Terasakiispira</taxon>
    </lineage>
</organism>
<keyword evidence="3 7" id="KW-0812">Transmembrane</keyword>
<evidence type="ECO:0000256" key="1">
    <source>
        <dbReference type="ARBA" id="ARBA00004429"/>
    </source>
</evidence>
<evidence type="ECO:0000313" key="9">
    <source>
        <dbReference type="EMBL" id="ODC04413.1"/>
    </source>
</evidence>
<feature type="transmembrane region" description="Helical" evidence="7">
    <location>
        <begin position="34"/>
        <end position="53"/>
    </location>
</feature>
<dbReference type="GO" id="GO:0015535">
    <property type="term" value="F:fucose:proton symporter activity"/>
    <property type="evidence" value="ECO:0007669"/>
    <property type="project" value="InterPro"/>
</dbReference>
<feature type="transmembrane region" description="Helical" evidence="7">
    <location>
        <begin position="398"/>
        <end position="417"/>
    </location>
</feature>
<dbReference type="PANTHER" id="PTHR43702">
    <property type="entry name" value="L-FUCOSE-PROTON SYMPORTER"/>
    <property type="match status" value="1"/>
</dbReference>
<keyword evidence="2" id="KW-1003">Cell membrane</keyword>
<dbReference type="PROSITE" id="PS50850">
    <property type="entry name" value="MFS"/>
    <property type="match status" value="1"/>
</dbReference>
<feature type="compositionally biased region" description="Polar residues" evidence="6">
    <location>
        <begin position="1"/>
        <end position="20"/>
    </location>
</feature>
<keyword evidence="10" id="KW-1185">Reference proteome</keyword>
<name>A0A1E2VBT1_9GAMM</name>
<sequence length="430" mass="45891">MATSVDQTSVSQNNTESSLNPGHGAQYDKGVVRVAFLLVTSLFFLWGLSYGLLDVLNKHFQETLNVSHAQSGLLQTAYFGAYFLWALPASYLMEKAGYKVGIILGLTLYALGALLFIPATSVASFSFFLFALFVIASGLGCLETAANPYVTVLGPHEGAARRINLSQSFNGLGQFIGPLIGGAFFFQGDQAQEAASASDSVQLVYIVIAVIVVLVAAMFWRTPLPDIRSDATDEPEHHVVLTQQKHFIGAVVSQFFYIAAQVGVGAFFINFVVSRSAEITSQEGAYLLSVAMLLLLVGRFSGTALLLKVAPGKLLGIYGAVNTLLVLVAVFVPSSTVSIGALLGVFFFMSIMFPTNFALGLNGLGDKTKRAASFLIMAIVGGAIAPFCMGWLSDQFSIEVAFLIPAGCFAIVTWYGFIGSRLRPVSTASR</sequence>
<feature type="transmembrane region" description="Helical" evidence="7">
    <location>
        <begin position="100"/>
        <end position="119"/>
    </location>
</feature>
<feature type="transmembrane region" description="Helical" evidence="7">
    <location>
        <begin position="338"/>
        <end position="359"/>
    </location>
</feature>
<accession>A0A1E2VBT1</accession>
<reference evidence="9 10" key="1">
    <citation type="submission" date="2016-08" db="EMBL/GenBank/DDBJ databases">
        <authorList>
            <person name="Seilhamer J.J."/>
        </authorList>
    </citation>
    <scope>NUCLEOTIDE SEQUENCE [LARGE SCALE GENOMIC DNA]</scope>
    <source>
        <strain evidence="9 10">PH27A</strain>
    </source>
</reference>
<evidence type="ECO:0000256" key="3">
    <source>
        <dbReference type="ARBA" id="ARBA00022692"/>
    </source>
</evidence>
<keyword evidence="5 7" id="KW-0472">Membrane</keyword>